<dbReference type="PANTHER" id="PTHR30185:SF18">
    <property type="entry name" value="TRANSCRIPTIONAL REGULATOR MTLR"/>
    <property type="match status" value="1"/>
</dbReference>
<dbReference type="Pfam" id="PF00874">
    <property type="entry name" value="PRD"/>
    <property type="match status" value="1"/>
</dbReference>
<dbReference type="RefSeq" id="WP_249478435.1">
    <property type="nucleotide sequence ID" value="NZ_CP097218.1"/>
</dbReference>
<sequence>MTPSRTVSAAPAPTRRDPWEATRQRLLGALVEAGPGAVSAEDLSRRLGVSTRSIRTYVSRLNAEHDAEVVSSSRAGYTLDHARLASAGAGTERPDPGRRVLSPGERLSALLRSIVTADDGADVFELAEDLRVSDSTLEADLTKGRALLAIHHLRLERSGPRVRIDGPELAKRRLVRQIMTDAARSRAQFVSVRELAIESSEPSLMGFREGLTRILRELGLLATENNQHAILAHVAVMVGRVRQGHQFDAPASTSTADDLRRDAARRIAELIETTFELRLPTGEEDYLVGLLDENTTPEDLSLVVAGRLAPRERVPETTADAEVDFVAVVRRIVAQVGENYLIDLDNERFIAFLSLHARNLVRRARRRQSAHIPVGQSIKDTHPLIYEVGIFIARRLELALGVEIRADEIGLISFHVGAHFQSVYARERLVRIAMISPTYLDLQDSARSLLQSAIAGVGEIETIAFDEAEIATGPSAPDLIVSTVPLQGLQRELASPVLHLSALPGAQDLEQVRRSVLEIAAEKRRSRVGASLVNLIEPQLFLDLEATTREDTIAQMCAALGKAGMVEPGFHRGVLEREEMSSTSLGTGVAIPHSMVIDAHTSSIAVYVPDEPIVWGEDEVSIVAMMAFSKDSREEFGELFEALIRVLSKRENVERLAGRAGTYEEFIRGLLEVI</sequence>
<name>A0ABY4N541_9MICO</name>
<gene>
    <name evidence="6" type="ORF">M4486_16630</name>
</gene>
<keyword evidence="7" id="KW-1185">Reference proteome</keyword>
<keyword evidence="3" id="KW-0804">Transcription</keyword>
<evidence type="ECO:0000256" key="2">
    <source>
        <dbReference type="ARBA" id="ARBA00023015"/>
    </source>
</evidence>
<feature type="domain" description="PRD" evidence="5">
    <location>
        <begin position="320"/>
        <end position="426"/>
    </location>
</feature>
<dbReference type="InterPro" id="IPR036634">
    <property type="entry name" value="PRD_sf"/>
</dbReference>
<dbReference type="InterPro" id="IPR036388">
    <property type="entry name" value="WH-like_DNA-bd_sf"/>
</dbReference>
<dbReference type="InterPro" id="IPR013196">
    <property type="entry name" value="HTH_11"/>
</dbReference>
<keyword evidence="1" id="KW-0677">Repeat</keyword>
<dbReference type="SUPFAM" id="SSF55804">
    <property type="entry name" value="Phoshotransferase/anion transport protein"/>
    <property type="match status" value="1"/>
</dbReference>
<organism evidence="6 7">
    <name type="scientific">Brachybacterium kimchii</name>
    <dbReference type="NCBI Taxonomy" id="2942909"/>
    <lineage>
        <taxon>Bacteria</taxon>
        <taxon>Bacillati</taxon>
        <taxon>Actinomycetota</taxon>
        <taxon>Actinomycetes</taxon>
        <taxon>Micrococcales</taxon>
        <taxon>Dermabacteraceae</taxon>
        <taxon>Brachybacterium</taxon>
    </lineage>
</organism>
<dbReference type="CDD" id="cd00211">
    <property type="entry name" value="PTS_IIA_fru"/>
    <property type="match status" value="1"/>
</dbReference>
<dbReference type="PANTHER" id="PTHR30185">
    <property type="entry name" value="CRYPTIC BETA-GLUCOSIDE BGL OPERON ANTITERMINATOR"/>
    <property type="match status" value="1"/>
</dbReference>
<dbReference type="SUPFAM" id="SSF63520">
    <property type="entry name" value="PTS-regulatory domain, PRD"/>
    <property type="match status" value="1"/>
</dbReference>
<dbReference type="Gene3D" id="3.40.930.10">
    <property type="entry name" value="Mannitol-specific EII, Chain A"/>
    <property type="match status" value="1"/>
</dbReference>
<evidence type="ECO:0000313" key="6">
    <source>
        <dbReference type="EMBL" id="UQN29236.1"/>
    </source>
</evidence>
<keyword evidence="2" id="KW-0805">Transcription regulation</keyword>
<dbReference type="Pfam" id="PF08279">
    <property type="entry name" value="HTH_11"/>
    <property type="match status" value="1"/>
</dbReference>
<dbReference type="EMBL" id="CP097218">
    <property type="protein sequence ID" value="UQN29236.1"/>
    <property type="molecule type" value="Genomic_DNA"/>
</dbReference>
<accession>A0ABY4N541</accession>
<evidence type="ECO:0000313" key="7">
    <source>
        <dbReference type="Proteomes" id="UP001055868"/>
    </source>
</evidence>
<feature type="domain" description="PTS EIIA type-2" evidence="4">
    <location>
        <begin position="533"/>
        <end position="674"/>
    </location>
</feature>
<protein>
    <submittedName>
        <fullName evidence="6">PTS sugar transporter subunit IIA</fullName>
    </submittedName>
</protein>
<dbReference type="InterPro" id="IPR011608">
    <property type="entry name" value="PRD"/>
</dbReference>
<evidence type="ECO:0000259" key="4">
    <source>
        <dbReference type="PROSITE" id="PS51094"/>
    </source>
</evidence>
<dbReference type="Proteomes" id="UP001055868">
    <property type="component" value="Chromosome"/>
</dbReference>
<dbReference type="InterPro" id="IPR016152">
    <property type="entry name" value="PTrfase/Anion_transptr"/>
</dbReference>
<dbReference type="Gene3D" id="1.10.1790.10">
    <property type="entry name" value="PRD domain"/>
    <property type="match status" value="1"/>
</dbReference>
<dbReference type="PROSITE" id="PS51372">
    <property type="entry name" value="PRD_2"/>
    <property type="match status" value="1"/>
</dbReference>
<dbReference type="PROSITE" id="PS51094">
    <property type="entry name" value="PTS_EIIA_TYPE_2"/>
    <property type="match status" value="1"/>
</dbReference>
<proteinExistence type="predicted"/>
<dbReference type="Pfam" id="PF00359">
    <property type="entry name" value="PTS_EIIA_2"/>
    <property type="match status" value="1"/>
</dbReference>
<keyword evidence="6" id="KW-0762">Sugar transport</keyword>
<dbReference type="Gene3D" id="1.10.10.10">
    <property type="entry name" value="Winged helix-like DNA-binding domain superfamily/Winged helix DNA-binding domain"/>
    <property type="match status" value="1"/>
</dbReference>
<dbReference type="InterPro" id="IPR050661">
    <property type="entry name" value="BglG_antiterminators"/>
</dbReference>
<keyword evidence="6" id="KW-0813">Transport</keyword>
<reference evidence="6" key="1">
    <citation type="submission" date="2022-05" db="EMBL/GenBank/DDBJ databases">
        <title>Genomic analysis of Brachybacterium sp. CBA3104.</title>
        <authorList>
            <person name="Roh S.W."/>
            <person name="Kim Y.B."/>
            <person name="Kim Y."/>
        </authorList>
    </citation>
    <scope>NUCLEOTIDE SEQUENCE</scope>
    <source>
        <strain evidence="6">CBA3104</strain>
    </source>
</reference>
<dbReference type="InterPro" id="IPR002178">
    <property type="entry name" value="PTS_EIIA_type-2_dom"/>
</dbReference>
<evidence type="ECO:0000256" key="3">
    <source>
        <dbReference type="ARBA" id="ARBA00023163"/>
    </source>
</evidence>
<evidence type="ECO:0000259" key="5">
    <source>
        <dbReference type="PROSITE" id="PS51372"/>
    </source>
</evidence>
<evidence type="ECO:0000256" key="1">
    <source>
        <dbReference type="ARBA" id="ARBA00022737"/>
    </source>
</evidence>